<evidence type="ECO:0000313" key="4">
    <source>
        <dbReference type="RefSeq" id="XP_045554667.1"/>
    </source>
</evidence>
<organism evidence="1 4">
    <name type="scientific">Salmo salar</name>
    <name type="common">Atlantic salmon</name>
    <dbReference type="NCBI Taxonomy" id="8030"/>
    <lineage>
        <taxon>Eukaryota</taxon>
        <taxon>Metazoa</taxon>
        <taxon>Chordata</taxon>
        <taxon>Craniata</taxon>
        <taxon>Vertebrata</taxon>
        <taxon>Euteleostomi</taxon>
        <taxon>Actinopterygii</taxon>
        <taxon>Neopterygii</taxon>
        <taxon>Teleostei</taxon>
        <taxon>Protacanthopterygii</taxon>
        <taxon>Salmoniformes</taxon>
        <taxon>Salmonidae</taxon>
        <taxon>Salmoninae</taxon>
        <taxon>Salmo</taxon>
    </lineage>
</organism>
<dbReference type="Proteomes" id="UP001652741">
    <property type="component" value="Chromosome ssa10"/>
</dbReference>
<evidence type="ECO:0000313" key="5">
    <source>
        <dbReference type="RefSeq" id="XP_045554668.1"/>
    </source>
</evidence>
<evidence type="ECO:0000313" key="3">
    <source>
        <dbReference type="RefSeq" id="XP_045544225.1"/>
    </source>
</evidence>
<dbReference type="GeneID" id="123728120"/>
<dbReference type="RefSeq" id="XP_045554667.1">
    <property type="nucleotide sequence ID" value="XM_045698711.1"/>
</dbReference>
<accession>A0ABM3D787</accession>
<dbReference type="RefSeq" id="XP_045544225.1">
    <property type="nucleotide sequence ID" value="XM_045688269.1"/>
</dbReference>
<gene>
    <name evidence="4 5" type="primary">LOC123728120</name>
    <name evidence="2 3" type="synonym">LOC123724489</name>
</gene>
<proteinExistence type="predicted"/>
<dbReference type="RefSeq" id="XP_045554668.1">
    <property type="nucleotide sequence ID" value="XM_045698712.1"/>
</dbReference>
<dbReference type="Proteomes" id="UP001652741">
    <property type="component" value="Chromosome ssa17"/>
</dbReference>
<keyword evidence="1" id="KW-1185">Reference proteome</keyword>
<evidence type="ECO:0000313" key="2">
    <source>
        <dbReference type="RefSeq" id="XP_045544224.1"/>
    </source>
</evidence>
<sequence>MQKVTMLPRMPGVKTALFTRRIVAYHETFATIGKKSQKKKKTISVVWHEGTAGQKAEEITSSYVTALERERDVKNAVYWVDNCTSQNKNWCLLTTLVSVVNADSTLMEDITLKFFELGHTFMSADSYHHGVEQEMKARPGGVVYDFGDFLHVVATSNAGKVEVVEMKKENILAWKAGHSIVKLKKAAAPVMAEIQLRRGSRSLFYKVSHEEKDFTELDFIMKKVTLETPSTLRTQDRGIEESKKMDIITKLCPLMPANRRQFWNALAVNSIAEDEE</sequence>
<dbReference type="RefSeq" id="XP_045544224.1">
    <property type="nucleotide sequence ID" value="XM_045688268.1"/>
</dbReference>
<name>A0ABM3D787_SALSA</name>
<protein>
    <submittedName>
        <fullName evidence="2 3">Uncharacterized protein LOC123724489 isoform X1</fullName>
    </submittedName>
    <submittedName>
        <fullName evidence="4 5">Uncharacterized protein LOC123728120</fullName>
    </submittedName>
</protein>
<evidence type="ECO:0000313" key="1">
    <source>
        <dbReference type="Proteomes" id="UP001652741"/>
    </source>
</evidence>
<reference evidence="2 3" key="1">
    <citation type="submission" date="2025-05" db="UniProtKB">
        <authorList>
            <consortium name="RefSeq"/>
        </authorList>
    </citation>
    <scope>IDENTIFICATION</scope>
</reference>